<dbReference type="PIRSF" id="PIRSF001439">
    <property type="entry name" value="CryM"/>
    <property type="match status" value="1"/>
</dbReference>
<reference evidence="2 3" key="1">
    <citation type="submission" date="2018-10" db="EMBL/GenBank/DDBJ databases">
        <title>Sequencing the genomes of 1000 actinobacteria strains.</title>
        <authorList>
            <person name="Klenk H.-P."/>
        </authorList>
    </citation>
    <scope>NUCLEOTIDE SEQUENCE [LARGE SCALE GENOMIC DNA]</scope>
    <source>
        <strain evidence="2 3">DSM 17894</strain>
    </source>
</reference>
<evidence type="ECO:0000256" key="1">
    <source>
        <dbReference type="ARBA" id="ARBA00008903"/>
    </source>
</evidence>
<dbReference type="Gene3D" id="3.30.1780.10">
    <property type="entry name" value="ornithine cyclodeaminase, domain 1"/>
    <property type="match status" value="1"/>
</dbReference>
<dbReference type="GO" id="GO:0019752">
    <property type="term" value="P:carboxylic acid metabolic process"/>
    <property type="evidence" value="ECO:0007669"/>
    <property type="project" value="UniProtKB-ARBA"/>
</dbReference>
<gene>
    <name evidence="2" type="ORF">C8E83_3053</name>
</gene>
<protein>
    <submittedName>
        <fullName evidence="2">Ornithine cyclodeaminase/alanine dehydrogenase</fullName>
    </submittedName>
</protein>
<dbReference type="Proteomes" id="UP000280008">
    <property type="component" value="Unassembled WGS sequence"/>
</dbReference>
<comment type="similarity">
    <text evidence="1">Belongs to the ornithine cyclodeaminase/mu-crystallin family.</text>
</comment>
<name>A0A495IJJ4_9MICO</name>
<comment type="caution">
    <text evidence="2">The sequence shown here is derived from an EMBL/GenBank/DDBJ whole genome shotgun (WGS) entry which is preliminary data.</text>
</comment>
<proteinExistence type="inferred from homology"/>
<accession>A0A495IJJ4</accession>
<dbReference type="FunFam" id="3.40.50.720:FF:000311">
    <property type="entry name" value="Ornithine cyclodeaminase"/>
    <property type="match status" value="1"/>
</dbReference>
<dbReference type="AlphaFoldDB" id="A0A495IJJ4"/>
<sequence length="348" mass="35266">MTLVLGAADIARLLPQVDVASAVEAIHRDLGTGAMEQLAPAALTGDDDGVFLPMTARSDRLGLVAVKLMADIPANASRGLPSQRSTLLVSSVATGECVAVLDGGGITRARTAAASVVATTHLANPGGRTLGLIGAGNLAIEHVRAFAATSPFDRVVVWSRSSDTVDRFVRELGSQQPAACVIASSPEDVAHEADVLCTLTPSVDPIVLGEWLHDGQHVNAVGARPRATHRELDGAAMACGTLVVDSRPTAYSKSGDLVQAIADGALAADVALAELGEVVAGTAVGRTSSSDITVFDSTGIAAQDLAVAAAIIELARQGGLGAEHRLSAADLLTGVEHPASSLLGTMSS</sequence>
<evidence type="ECO:0000313" key="2">
    <source>
        <dbReference type="EMBL" id="RKR75890.1"/>
    </source>
</evidence>
<dbReference type="InterPro" id="IPR023401">
    <property type="entry name" value="ODC_N"/>
</dbReference>
<dbReference type="SUPFAM" id="SSF51735">
    <property type="entry name" value="NAD(P)-binding Rossmann-fold domains"/>
    <property type="match status" value="1"/>
</dbReference>
<dbReference type="GO" id="GO:0016491">
    <property type="term" value="F:oxidoreductase activity"/>
    <property type="evidence" value="ECO:0007669"/>
    <property type="project" value="UniProtKB-ARBA"/>
</dbReference>
<evidence type="ECO:0000313" key="3">
    <source>
        <dbReference type="Proteomes" id="UP000280008"/>
    </source>
</evidence>
<dbReference type="EMBL" id="RBKS01000001">
    <property type="protein sequence ID" value="RKR75890.1"/>
    <property type="molecule type" value="Genomic_DNA"/>
</dbReference>
<dbReference type="InterPro" id="IPR003462">
    <property type="entry name" value="ODC_Mu_crystall"/>
</dbReference>
<dbReference type="PANTHER" id="PTHR13812">
    <property type="entry name" value="KETIMINE REDUCTASE MU-CRYSTALLIN"/>
    <property type="match status" value="1"/>
</dbReference>
<dbReference type="PANTHER" id="PTHR13812:SF19">
    <property type="entry name" value="KETIMINE REDUCTASE MU-CRYSTALLIN"/>
    <property type="match status" value="1"/>
</dbReference>
<dbReference type="InterPro" id="IPR036291">
    <property type="entry name" value="NAD(P)-bd_dom_sf"/>
</dbReference>
<dbReference type="RefSeq" id="WP_121370708.1">
    <property type="nucleotide sequence ID" value="NZ_RBKS01000001.1"/>
</dbReference>
<dbReference type="GO" id="GO:0005737">
    <property type="term" value="C:cytoplasm"/>
    <property type="evidence" value="ECO:0007669"/>
    <property type="project" value="TreeGrafter"/>
</dbReference>
<dbReference type="OrthoDB" id="7209364at2"/>
<dbReference type="Pfam" id="PF02423">
    <property type="entry name" value="OCD_Mu_crystall"/>
    <property type="match status" value="1"/>
</dbReference>
<organism evidence="2 3">
    <name type="scientific">Frondihabitans australicus</name>
    <dbReference type="NCBI Taxonomy" id="386892"/>
    <lineage>
        <taxon>Bacteria</taxon>
        <taxon>Bacillati</taxon>
        <taxon>Actinomycetota</taxon>
        <taxon>Actinomycetes</taxon>
        <taxon>Micrococcales</taxon>
        <taxon>Microbacteriaceae</taxon>
        <taxon>Frondihabitans</taxon>
    </lineage>
</organism>
<keyword evidence="3" id="KW-1185">Reference proteome</keyword>
<dbReference type="Gene3D" id="3.40.50.720">
    <property type="entry name" value="NAD(P)-binding Rossmann-like Domain"/>
    <property type="match status" value="1"/>
</dbReference>